<gene>
    <name evidence="3" type="ORF">AWH56_008900</name>
    <name evidence="2" type="ORF">AWH56_22220</name>
</gene>
<reference evidence="2 4" key="1">
    <citation type="submission" date="2016-10" db="EMBL/GenBank/DDBJ databases">
        <title>Draft genome sequences of four alkaliphilic bacteria belonging to the Anaerobacillus genus.</title>
        <authorList>
            <person name="Bassil N.M."/>
            <person name="Lloyd J.R."/>
        </authorList>
    </citation>
    <scope>NUCLEOTIDE SEQUENCE [LARGE SCALE GENOMIC DNA]</scope>
    <source>
        <strain evidence="2 4">NB2006</strain>
    </source>
</reference>
<dbReference type="Proteomes" id="UP000180175">
    <property type="component" value="Chromosome"/>
</dbReference>
<organism evidence="2 4">
    <name type="scientific">Anaerobacillus isosaccharinicus</name>
    <dbReference type="NCBI Taxonomy" id="1532552"/>
    <lineage>
        <taxon>Bacteria</taxon>
        <taxon>Bacillati</taxon>
        <taxon>Bacillota</taxon>
        <taxon>Bacilli</taxon>
        <taxon>Bacillales</taxon>
        <taxon>Bacillaceae</taxon>
        <taxon>Anaerobacillus</taxon>
    </lineage>
</organism>
<dbReference type="OrthoDB" id="9774475at2"/>
<dbReference type="InterPro" id="IPR050128">
    <property type="entry name" value="Sulfate_adenylyltrnsfr_sub2"/>
</dbReference>
<dbReference type="PANTHER" id="PTHR43196:SF2">
    <property type="entry name" value="PHOSPHOADENOSINE PHOSPHOSULFATE REDUCTASE"/>
    <property type="match status" value="1"/>
</dbReference>
<keyword evidence="4" id="KW-1185">Reference proteome</keyword>
<dbReference type="InterPro" id="IPR002500">
    <property type="entry name" value="PAPS_reduct_dom"/>
</dbReference>
<dbReference type="InterPro" id="IPR014729">
    <property type="entry name" value="Rossmann-like_a/b/a_fold"/>
</dbReference>
<proteinExistence type="predicted"/>
<dbReference type="EMBL" id="CP063356">
    <property type="protein sequence ID" value="QOY37679.1"/>
    <property type="molecule type" value="Genomic_DNA"/>
</dbReference>
<reference evidence="3 4" key="3">
    <citation type="journal article" date="2019" name="Int. J. Syst. Evol. Microbiol.">
        <title>Anaerobacillus isosaccharinicus sp. nov., an alkaliphilic bacterium which degrades isosaccharinic acid.</title>
        <authorList>
            <person name="Bassil N.M."/>
            <person name="Lloyd J.R."/>
        </authorList>
    </citation>
    <scope>NUCLEOTIDE SEQUENCE [LARGE SCALE GENOMIC DNA]</scope>
    <source>
        <strain evidence="3 4">NB2006</strain>
    </source>
</reference>
<evidence type="ECO:0000259" key="1">
    <source>
        <dbReference type="Pfam" id="PF01507"/>
    </source>
</evidence>
<dbReference type="Gene3D" id="3.40.50.620">
    <property type="entry name" value="HUPs"/>
    <property type="match status" value="1"/>
</dbReference>
<dbReference type="Pfam" id="PF01507">
    <property type="entry name" value="PAPS_reduct"/>
    <property type="match status" value="1"/>
</dbReference>
<evidence type="ECO:0000313" key="4">
    <source>
        <dbReference type="Proteomes" id="UP000180175"/>
    </source>
</evidence>
<name>A0A1S2KZH6_9BACI</name>
<reference evidence="3" key="4">
    <citation type="submission" date="2020-10" db="EMBL/GenBank/DDBJ databases">
        <authorList>
            <person name="Bassil N.M."/>
            <person name="Lloyd J.R."/>
        </authorList>
    </citation>
    <scope>NUCLEOTIDE SEQUENCE</scope>
    <source>
        <strain evidence="3">NB2006</strain>
    </source>
</reference>
<dbReference type="GO" id="GO:0003824">
    <property type="term" value="F:catalytic activity"/>
    <property type="evidence" value="ECO:0007669"/>
    <property type="project" value="InterPro"/>
</dbReference>
<dbReference type="RefSeq" id="WP_071319112.1">
    <property type="nucleotide sequence ID" value="NZ_CP063356.2"/>
</dbReference>
<dbReference type="EMBL" id="LQXD01000194">
    <property type="protein sequence ID" value="OIJ05103.1"/>
    <property type="molecule type" value="Genomic_DNA"/>
</dbReference>
<accession>A0A1S2KZH6</accession>
<evidence type="ECO:0000313" key="3">
    <source>
        <dbReference type="EMBL" id="QOY37679.1"/>
    </source>
</evidence>
<protein>
    <submittedName>
        <fullName evidence="3">Phosphoadenosine phosphosulfate reductase family protein</fullName>
    </submittedName>
</protein>
<dbReference type="PANTHER" id="PTHR43196">
    <property type="entry name" value="SULFATE ADENYLYLTRANSFERASE SUBUNIT 2"/>
    <property type="match status" value="1"/>
</dbReference>
<dbReference type="AlphaFoldDB" id="A0A1S2KZH6"/>
<reference evidence="3 4" key="2">
    <citation type="journal article" date="2017" name="Genome Announc.">
        <title>Draft Genome Sequences of Four Alkaliphilic Bacteria Belonging to the Anaerobacillus Genus.</title>
        <authorList>
            <person name="Bassil N.M."/>
            <person name="Lloyd J.R."/>
        </authorList>
    </citation>
    <scope>NUCLEOTIDE SEQUENCE [LARGE SCALE GENOMIC DNA]</scope>
    <source>
        <strain evidence="3 4">NB2006</strain>
    </source>
</reference>
<sequence>MSAILSKKDEELFDTLRIMEEMSNGEFEKKFENIIEYMEEVYMQDSNDWSIMSSAGKDSALVLHLVMTMLKRLSPFQRTKKVHVVSADTRVETKVMTDFLLKNLDLIKKNSVGLNIHVHLVQPDIKNSFAWNVIGKGYPYPEAKSPFQWCTSKHKIKPMDKKINELLKLQTNSKNNHKLTMLLGVRLDESKRREASINAFADKDNDFFAKHTTYEDVRVYHPVKYIQTSDLWAFLSQHCELAWGLPYDELFEMYSDGKECPIFTSEKEKADACGKSNSRNGCWTCLYAGREDKMLQTLISKGHDEVEYLADFKRFLYDTRNDVRYREPISRKEIKAIIKEDNTFQLNLFEDAFASESELSFKHYKRADKSHYVPGGLTFELRLKLLQKLLWAQEGCGYELVSDEELNAIIQTWDEEGYTIDLEDDFIPVDHQTDGVLCLKPNGEINLKETTIHQRVFSIDIKFEMPLDDIADYLKKRQAITQKSYYCFLNYQEYENFNYVNNVLTFIVSDLFIDTKEEALEALCNYLFPISEEIDIMFENEIVRSGQIFLDVCEDVLTKYQDTPNSPEYQFLNEWVHNSKSLSKKITAALNESAS</sequence>
<dbReference type="SUPFAM" id="SSF52402">
    <property type="entry name" value="Adenine nucleotide alpha hydrolases-like"/>
    <property type="match status" value="1"/>
</dbReference>
<dbReference type="KEGG" id="aia:AWH56_008900"/>
<evidence type="ECO:0000313" key="2">
    <source>
        <dbReference type="EMBL" id="OIJ05103.1"/>
    </source>
</evidence>
<feature type="domain" description="Phosphoadenosine phosphosulphate reductase" evidence="1">
    <location>
        <begin position="52"/>
        <end position="240"/>
    </location>
</feature>